<feature type="domain" description="Serine dehydratase-like alpha subunit" evidence="2">
    <location>
        <begin position="84"/>
        <end position="426"/>
    </location>
</feature>
<dbReference type="RefSeq" id="WP_013047532.1">
    <property type="nucleotide sequence ID" value="NC_014011.1"/>
</dbReference>
<dbReference type="Pfam" id="PF03313">
    <property type="entry name" value="SDH_alpha"/>
    <property type="match status" value="1"/>
</dbReference>
<dbReference type="eggNOG" id="COG3681">
    <property type="taxonomic scope" value="Bacteria"/>
</dbReference>
<dbReference type="Proteomes" id="UP000002366">
    <property type="component" value="Chromosome"/>
</dbReference>
<evidence type="ECO:0000313" key="3">
    <source>
        <dbReference type="EMBL" id="ADE56266.1"/>
    </source>
</evidence>
<proteinExistence type="inferred from homology"/>
<dbReference type="GO" id="GO:0080146">
    <property type="term" value="F:L-cysteine desulfhydrase activity"/>
    <property type="evidence" value="ECO:0007669"/>
    <property type="project" value="TreeGrafter"/>
</dbReference>
<evidence type="ECO:0000313" key="4">
    <source>
        <dbReference type="Proteomes" id="UP000002366"/>
    </source>
</evidence>
<dbReference type="HOGENOM" id="CLU_051840_0_0_0"/>
<comment type="similarity">
    <text evidence="1">Belongs to the UPF0597 family.</text>
</comment>
<dbReference type="HAMAP" id="MF_01845">
    <property type="entry name" value="UPF0597"/>
    <property type="match status" value="1"/>
</dbReference>
<gene>
    <name evidence="3" type="ordered locus">Amico_0118</name>
</gene>
<dbReference type="OrthoDB" id="41906at2"/>
<sequence length="444" mass="46924">MFTVKEFLRSEVKPALGCTEPGAVALAVARAWKEADCECVRDVEVTVSSSIYKNGIAVGIPGTNGLKGNVVAAALAAVCGNPEYGLEVLRDCSEEAVQKAQDLVGEGKVKIIADMNRHGVYVKAVVTTAHHLSECVIEGSHTNIIKVTLDGKSRYTLQGISQNTQKNEEKSISDQIKAMTYSETVRLIEDLDEEDVDYVMEGVRMNMEIARLGLDTTRKLGLGVGKTMMKFAGDGTDLRTLGDKVKAISAAAADARMSGASLPVMSSAGSGNHGITAILPVSIVAEHYQKSREETARAIALSHLTTSFIKSRMGRLSPVCGCSVAAGAGAAAGMTFLLSGDLHKAEKAVEILVSNLVGMLCDGAKDTCALKVGTGAYEAYCAAMIVLEGNELDGPQGVVGETIEKTIENASAINIEGMIDVDRIIIEFVSKRYADEEALKNAVS</sequence>
<dbReference type="PANTHER" id="PTHR30501">
    <property type="entry name" value="UPF0597 PROTEIN YHAM"/>
    <property type="match status" value="1"/>
</dbReference>
<name>D5ECI4_AMICL</name>
<organism evidence="3 4">
    <name type="scientific">Aminobacterium colombiense (strain DSM 12261 / ALA-1)</name>
    <dbReference type="NCBI Taxonomy" id="572547"/>
    <lineage>
        <taxon>Bacteria</taxon>
        <taxon>Thermotogati</taxon>
        <taxon>Synergistota</taxon>
        <taxon>Synergistia</taxon>
        <taxon>Synergistales</taxon>
        <taxon>Aminobacteriaceae</taxon>
        <taxon>Aminobacterium</taxon>
    </lineage>
</organism>
<keyword evidence="4" id="KW-1185">Reference proteome</keyword>
<dbReference type="KEGG" id="aco:Amico_0118"/>
<dbReference type="GO" id="GO:0019450">
    <property type="term" value="P:L-cysteine catabolic process to pyruvate"/>
    <property type="evidence" value="ECO:0007669"/>
    <property type="project" value="TreeGrafter"/>
</dbReference>
<dbReference type="PIRSF" id="PIRSF006054">
    <property type="entry name" value="UCP006054"/>
    <property type="match status" value="1"/>
</dbReference>
<dbReference type="InterPro" id="IPR021144">
    <property type="entry name" value="UPF0597"/>
</dbReference>
<dbReference type="AlphaFoldDB" id="D5ECI4"/>
<evidence type="ECO:0000259" key="2">
    <source>
        <dbReference type="Pfam" id="PF03313"/>
    </source>
</evidence>
<evidence type="ECO:0000256" key="1">
    <source>
        <dbReference type="HAMAP-Rule" id="MF_01845"/>
    </source>
</evidence>
<dbReference type="PANTHER" id="PTHR30501:SF2">
    <property type="entry name" value="UPF0597 PROTEIN YHAM"/>
    <property type="match status" value="1"/>
</dbReference>
<accession>D5ECI4</accession>
<protein>
    <recommendedName>
        <fullName evidence="1">UPF0597 protein Amico_0118</fullName>
    </recommendedName>
</protein>
<dbReference type="EMBL" id="CP001997">
    <property type="protein sequence ID" value="ADE56266.1"/>
    <property type="molecule type" value="Genomic_DNA"/>
</dbReference>
<dbReference type="InterPro" id="IPR005130">
    <property type="entry name" value="Ser_deHydtase-like_asu"/>
</dbReference>
<reference evidence="3 4" key="1">
    <citation type="journal article" date="2010" name="Stand. Genomic Sci.">
        <title>Complete genome sequence of Aminobacterium colombiense type strain (ALA-1).</title>
        <authorList>
            <person name="Chertkov O."/>
            <person name="Sikorski J."/>
            <person name="Brambilla E."/>
            <person name="Lapidus A."/>
            <person name="Copeland A."/>
            <person name="Glavina Del Rio T."/>
            <person name="Nolan M."/>
            <person name="Lucas S."/>
            <person name="Tice H."/>
            <person name="Cheng J.F."/>
            <person name="Han C."/>
            <person name="Detter J.C."/>
            <person name="Bruce D."/>
            <person name="Tapia R."/>
            <person name="Goodwin L."/>
            <person name="Pitluck S."/>
            <person name="Liolios K."/>
            <person name="Ivanova N."/>
            <person name="Mavromatis K."/>
            <person name="Ovchinnikova G."/>
            <person name="Pati A."/>
            <person name="Chen A."/>
            <person name="Palaniappan K."/>
            <person name="Land M."/>
            <person name="Hauser L."/>
            <person name="Chang Y.J."/>
            <person name="Jeffries C.D."/>
            <person name="Spring S."/>
            <person name="Rohde M."/>
            <person name="Goker M."/>
            <person name="Bristow J."/>
            <person name="Eisen J.A."/>
            <person name="Markowitz V."/>
            <person name="Hugenholtz P."/>
            <person name="Kyrpides N.C."/>
            <person name="Klenk H.P."/>
        </authorList>
    </citation>
    <scope>NUCLEOTIDE SEQUENCE [LARGE SCALE GENOMIC DNA]</scope>
    <source>
        <strain evidence="4">DSM 12261 / ALA-1</strain>
    </source>
</reference>